<keyword evidence="6 8" id="KW-1133">Transmembrane helix</keyword>
<evidence type="ECO:0000256" key="5">
    <source>
        <dbReference type="ARBA" id="ARBA00022824"/>
    </source>
</evidence>
<dbReference type="AlphaFoldDB" id="A0A0T6B2X8"/>
<name>A0A0T6B2X8_9SCAR</name>
<keyword evidence="10" id="KW-1185">Reference proteome</keyword>
<evidence type="ECO:0000256" key="1">
    <source>
        <dbReference type="ARBA" id="ARBA00004389"/>
    </source>
</evidence>
<evidence type="ECO:0000313" key="10">
    <source>
        <dbReference type="Proteomes" id="UP000051574"/>
    </source>
</evidence>
<proteinExistence type="inferred from homology"/>
<dbReference type="GO" id="GO:0043541">
    <property type="term" value="C:UDP-N-acetylglucosamine transferase complex"/>
    <property type="evidence" value="ECO:0007669"/>
    <property type="project" value="TreeGrafter"/>
</dbReference>
<evidence type="ECO:0000313" key="9">
    <source>
        <dbReference type="EMBL" id="KRT81207.1"/>
    </source>
</evidence>
<keyword evidence="4 8" id="KW-0812">Transmembrane</keyword>
<feature type="transmembrane region" description="Helical" evidence="8">
    <location>
        <begin position="9"/>
        <end position="29"/>
    </location>
</feature>
<comment type="subcellular location">
    <subcellularLocation>
        <location evidence="1">Endoplasmic reticulum membrane</location>
        <topology evidence="1">Single-pass membrane protein</topology>
    </subcellularLocation>
</comment>
<feature type="non-terminal residue" evidence="9">
    <location>
        <position position="101"/>
    </location>
</feature>
<dbReference type="Pfam" id="PF08660">
    <property type="entry name" value="Alg14"/>
    <property type="match status" value="1"/>
</dbReference>
<comment type="caution">
    <text evidence="9">The sequence shown here is derived from an EMBL/GenBank/DDBJ whole genome shotgun (WGS) entry which is preliminary data.</text>
</comment>
<keyword evidence="5" id="KW-0256">Endoplasmic reticulum</keyword>
<dbReference type="InterPro" id="IPR013969">
    <property type="entry name" value="Oligosacch_biosynth_Alg14"/>
</dbReference>
<accession>A0A0T6B2X8</accession>
<evidence type="ECO:0000256" key="2">
    <source>
        <dbReference type="ARBA" id="ARBA00009731"/>
    </source>
</evidence>
<dbReference type="EMBL" id="LJIG01016236">
    <property type="protein sequence ID" value="KRT81207.1"/>
    <property type="molecule type" value="Genomic_DNA"/>
</dbReference>
<dbReference type="Proteomes" id="UP000051574">
    <property type="component" value="Unassembled WGS sequence"/>
</dbReference>
<dbReference type="GO" id="GO:0004577">
    <property type="term" value="F:N-acetylglucosaminyldiphosphodolichol N-acetylglucosaminyltransferase activity"/>
    <property type="evidence" value="ECO:0007669"/>
    <property type="project" value="TreeGrafter"/>
</dbReference>
<reference evidence="9 10" key="1">
    <citation type="submission" date="2015-09" db="EMBL/GenBank/DDBJ databases">
        <title>Draft genome of the scarab beetle Oryctes borbonicus.</title>
        <authorList>
            <person name="Meyer J.M."/>
            <person name="Markov G.V."/>
            <person name="Baskaran P."/>
            <person name="Herrmann M."/>
            <person name="Sommer R.J."/>
            <person name="Roedelsperger C."/>
        </authorList>
    </citation>
    <scope>NUCLEOTIDE SEQUENCE [LARGE SCALE GENOMIC DNA]</scope>
    <source>
        <strain evidence="9">OB123</strain>
        <tissue evidence="9">Whole animal</tissue>
    </source>
</reference>
<evidence type="ECO:0000256" key="7">
    <source>
        <dbReference type="ARBA" id="ARBA00023136"/>
    </source>
</evidence>
<keyword evidence="7 8" id="KW-0472">Membrane</keyword>
<organism evidence="9 10">
    <name type="scientific">Oryctes borbonicus</name>
    <dbReference type="NCBI Taxonomy" id="1629725"/>
    <lineage>
        <taxon>Eukaryota</taxon>
        <taxon>Metazoa</taxon>
        <taxon>Ecdysozoa</taxon>
        <taxon>Arthropoda</taxon>
        <taxon>Hexapoda</taxon>
        <taxon>Insecta</taxon>
        <taxon>Pterygota</taxon>
        <taxon>Neoptera</taxon>
        <taxon>Endopterygota</taxon>
        <taxon>Coleoptera</taxon>
        <taxon>Polyphaga</taxon>
        <taxon>Scarabaeiformia</taxon>
        <taxon>Scarabaeidae</taxon>
        <taxon>Dynastinae</taxon>
        <taxon>Oryctes</taxon>
    </lineage>
</organism>
<evidence type="ECO:0000256" key="3">
    <source>
        <dbReference type="ARBA" id="ARBA00017467"/>
    </source>
</evidence>
<sequence length="101" mass="11379">MYVIMEDTLVIELTILVVLLAIARVLYLIHKITNGFSKVALTKRTVPAKTMICIGSGGHTTEMLCIIKNLNFNRYSPRNYIIANTDSTSLKKVNEMESMKN</sequence>
<dbReference type="PANTHER" id="PTHR12154">
    <property type="entry name" value="GLYCOSYL TRANSFERASE-RELATED"/>
    <property type="match status" value="1"/>
</dbReference>
<evidence type="ECO:0000256" key="6">
    <source>
        <dbReference type="ARBA" id="ARBA00022989"/>
    </source>
</evidence>
<protein>
    <recommendedName>
        <fullName evidence="3">UDP-N-acetylglucosamine transferase subunit ALG14</fullName>
    </recommendedName>
</protein>
<dbReference type="OrthoDB" id="17098at2759"/>
<gene>
    <name evidence="9" type="ORF">AMK59_5181</name>
</gene>
<evidence type="ECO:0000256" key="8">
    <source>
        <dbReference type="SAM" id="Phobius"/>
    </source>
</evidence>
<dbReference type="PANTHER" id="PTHR12154:SF4">
    <property type="entry name" value="UDP-N-ACETYLGLUCOSAMINE TRANSFERASE SUBUNIT ALG14 HOMOLOG"/>
    <property type="match status" value="1"/>
</dbReference>
<comment type="similarity">
    <text evidence="2">Belongs to the ALG14 family.</text>
</comment>
<dbReference type="GO" id="GO:0006488">
    <property type="term" value="P:dolichol-linked oligosaccharide biosynthetic process"/>
    <property type="evidence" value="ECO:0007669"/>
    <property type="project" value="InterPro"/>
</dbReference>
<evidence type="ECO:0000256" key="4">
    <source>
        <dbReference type="ARBA" id="ARBA00022692"/>
    </source>
</evidence>